<comment type="cofactor">
    <cofactor evidence="1">
        <name>heme</name>
        <dbReference type="ChEBI" id="CHEBI:30413"/>
    </cofactor>
</comment>
<keyword evidence="3" id="KW-0349">Heme</keyword>
<dbReference type="GO" id="GO:0016705">
    <property type="term" value="F:oxidoreductase activity, acting on paired donors, with incorporation or reduction of molecular oxygen"/>
    <property type="evidence" value="ECO:0007669"/>
    <property type="project" value="InterPro"/>
</dbReference>
<protein>
    <recommendedName>
        <fullName evidence="10">Cytochrome P450</fullName>
    </recommendedName>
</protein>
<evidence type="ECO:0008006" key="10">
    <source>
        <dbReference type="Google" id="ProtNLM"/>
    </source>
</evidence>
<dbReference type="SUPFAM" id="SSF48264">
    <property type="entry name" value="Cytochrome P450"/>
    <property type="match status" value="1"/>
</dbReference>
<gene>
    <name evidence="8" type="ORF">ETB97_009061</name>
</gene>
<evidence type="ECO:0000256" key="5">
    <source>
        <dbReference type="ARBA" id="ARBA00023002"/>
    </source>
</evidence>
<accession>A0A8H6E8Z7</accession>
<dbReference type="Gene3D" id="1.10.630.10">
    <property type="entry name" value="Cytochrome P450"/>
    <property type="match status" value="1"/>
</dbReference>
<keyword evidence="7" id="KW-0503">Monooxygenase</keyword>
<keyword evidence="9" id="KW-1185">Reference proteome</keyword>
<dbReference type="GO" id="GO:0020037">
    <property type="term" value="F:heme binding"/>
    <property type="evidence" value="ECO:0007669"/>
    <property type="project" value="InterPro"/>
</dbReference>
<dbReference type="InterPro" id="IPR047146">
    <property type="entry name" value="Cyt_P450_E_CYP52_fungi"/>
</dbReference>
<organism evidence="8 9">
    <name type="scientific">Petromyces alliaceus</name>
    <name type="common">Aspergillus alliaceus</name>
    <dbReference type="NCBI Taxonomy" id="209559"/>
    <lineage>
        <taxon>Eukaryota</taxon>
        <taxon>Fungi</taxon>
        <taxon>Dikarya</taxon>
        <taxon>Ascomycota</taxon>
        <taxon>Pezizomycotina</taxon>
        <taxon>Eurotiomycetes</taxon>
        <taxon>Eurotiomycetidae</taxon>
        <taxon>Eurotiales</taxon>
        <taxon>Aspergillaceae</taxon>
        <taxon>Aspergillus</taxon>
        <taxon>Aspergillus subgen. Circumdati</taxon>
    </lineage>
</organism>
<evidence type="ECO:0000256" key="1">
    <source>
        <dbReference type="ARBA" id="ARBA00001971"/>
    </source>
</evidence>
<evidence type="ECO:0000313" key="9">
    <source>
        <dbReference type="Proteomes" id="UP000541154"/>
    </source>
</evidence>
<sequence>MGDYVVFTNEPKNVQAVLVMKFKDFEVVQRRRDNSAELLGIGTFNADGGQNWEHGRALVRPNFTRKQVADLGLFRKHVQHLFQAMPTDGTKVDIQEWVFRFTLDTGTDVPFSESSGVLLPSATERIRLGLFARLYYDPQYTTAFGRAKEWHDQRSEKPEKSEDTEERYTFLNALAREGMEPKQIRDQILNILVAARDNSACLMSAAVFELARRPNIKPSFARRLRRK</sequence>
<comment type="similarity">
    <text evidence="2">Belongs to the cytochrome P450 family.</text>
</comment>
<dbReference type="AlphaFoldDB" id="A0A8H6E8Z7"/>
<dbReference type="Pfam" id="PF00067">
    <property type="entry name" value="p450"/>
    <property type="match status" value="1"/>
</dbReference>
<evidence type="ECO:0000256" key="3">
    <source>
        <dbReference type="ARBA" id="ARBA00022617"/>
    </source>
</evidence>
<evidence type="ECO:0000256" key="6">
    <source>
        <dbReference type="ARBA" id="ARBA00023004"/>
    </source>
</evidence>
<evidence type="ECO:0000256" key="4">
    <source>
        <dbReference type="ARBA" id="ARBA00022723"/>
    </source>
</evidence>
<dbReference type="InterPro" id="IPR001128">
    <property type="entry name" value="Cyt_P450"/>
</dbReference>
<dbReference type="GO" id="GO:0004497">
    <property type="term" value="F:monooxygenase activity"/>
    <property type="evidence" value="ECO:0007669"/>
    <property type="project" value="UniProtKB-KW"/>
</dbReference>
<dbReference type="PANTHER" id="PTHR24287:SF1">
    <property type="entry name" value="P450, PUTATIVE (EUROFUNG)-RELATED"/>
    <property type="match status" value="1"/>
</dbReference>
<comment type="caution">
    <text evidence="8">The sequence shown here is derived from an EMBL/GenBank/DDBJ whole genome shotgun (WGS) entry which is preliminary data.</text>
</comment>
<dbReference type="GO" id="GO:0005506">
    <property type="term" value="F:iron ion binding"/>
    <property type="evidence" value="ECO:0007669"/>
    <property type="project" value="InterPro"/>
</dbReference>
<evidence type="ECO:0000313" key="8">
    <source>
        <dbReference type="EMBL" id="KAF5863954.1"/>
    </source>
</evidence>
<reference evidence="8 9" key="1">
    <citation type="submission" date="2019-04" db="EMBL/GenBank/DDBJ databases">
        <title>Aspergillus burnettii sp. nov., novel species from soil in southeast Queensland.</title>
        <authorList>
            <person name="Gilchrist C.L.M."/>
            <person name="Pitt J.I."/>
            <person name="Lange L."/>
            <person name="Lacey H.J."/>
            <person name="Vuong D."/>
            <person name="Midgley D.J."/>
            <person name="Greenfield P."/>
            <person name="Bradbury M."/>
            <person name="Lacey E."/>
            <person name="Busk P.K."/>
            <person name="Pilgaard B."/>
            <person name="Chooi Y.H."/>
            <person name="Piggott A.M."/>
        </authorList>
    </citation>
    <scope>NUCLEOTIDE SEQUENCE [LARGE SCALE GENOMIC DNA]</scope>
    <source>
        <strain evidence="8 9">FRR 5400</strain>
    </source>
</reference>
<keyword evidence="5" id="KW-0560">Oxidoreductase</keyword>
<proteinExistence type="inferred from homology"/>
<evidence type="ECO:0000256" key="7">
    <source>
        <dbReference type="ARBA" id="ARBA00023033"/>
    </source>
</evidence>
<dbReference type="EMBL" id="SPNV01000042">
    <property type="protein sequence ID" value="KAF5863954.1"/>
    <property type="molecule type" value="Genomic_DNA"/>
</dbReference>
<evidence type="ECO:0000256" key="2">
    <source>
        <dbReference type="ARBA" id="ARBA00010617"/>
    </source>
</evidence>
<keyword evidence="6" id="KW-0408">Iron</keyword>
<dbReference type="InterPro" id="IPR036396">
    <property type="entry name" value="Cyt_P450_sf"/>
</dbReference>
<dbReference type="PANTHER" id="PTHR24287">
    <property type="entry name" value="P450, PUTATIVE (EUROFUNG)-RELATED"/>
    <property type="match status" value="1"/>
</dbReference>
<name>A0A8H6E8Z7_PETAA</name>
<dbReference type="Proteomes" id="UP000541154">
    <property type="component" value="Unassembled WGS sequence"/>
</dbReference>
<keyword evidence="4" id="KW-0479">Metal-binding</keyword>